<dbReference type="Pfam" id="PF13401">
    <property type="entry name" value="AAA_22"/>
    <property type="match status" value="1"/>
</dbReference>
<dbReference type="Gene3D" id="3.40.50.300">
    <property type="entry name" value="P-loop containing nucleotide triphosphate hydrolases"/>
    <property type="match status" value="1"/>
</dbReference>
<feature type="compositionally biased region" description="Polar residues" evidence="1">
    <location>
        <begin position="403"/>
        <end position="412"/>
    </location>
</feature>
<dbReference type="InterPro" id="IPR049945">
    <property type="entry name" value="AAA_22"/>
</dbReference>
<proteinExistence type="predicted"/>
<dbReference type="SMART" id="SM00382">
    <property type="entry name" value="AAA"/>
    <property type="match status" value="1"/>
</dbReference>
<dbReference type="EMBL" id="JACJTU010000007">
    <property type="protein sequence ID" value="MBD2734222.1"/>
    <property type="molecule type" value="Genomic_DNA"/>
</dbReference>
<protein>
    <submittedName>
        <fullName evidence="3">AAA family ATPase</fullName>
    </submittedName>
</protein>
<comment type="caution">
    <text evidence="3">The sequence shown here is derived from an EMBL/GenBank/DDBJ whole genome shotgun (WGS) entry which is preliminary data.</text>
</comment>
<evidence type="ECO:0000256" key="1">
    <source>
        <dbReference type="SAM" id="MobiDB-lite"/>
    </source>
</evidence>
<dbReference type="InterPro" id="IPR003593">
    <property type="entry name" value="AAA+_ATPase"/>
</dbReference>
<feature type="domain" description="AAA+ ATPase" evidence="2">
    <location>
        <begin position="46"/>
        <end position="248"/>
    </location>
</feature>
<dbReference type="RefSeq" id="WP_190954930.1">
    <property type="nucleotide sequence ID" value="NZ_JACJTU010000007.1"/>
</dbReference>
<accession>A0ABR8K447</accession>
<feature type="region of interest" description="Disordered" evidence="1">
    <location>
        <begin position="382"/>
        <end position="440"/>
    </location>
</feature>
<feature type="region of interest" description="Disordered" evidence="1">
    <location>
        <begin position="534"/>
        <end position="563"/>
    </location>
</feature>
<keyword evidence="4" id="KW-1185">Reference proteome</keyword>
<sequence>MSNCFSGNLSELAQSQLNQFKEYAISHPQLAQVDMLLMGAIREPAGFAHVLVYGPSGVGKTTMIRQITRRLNGTTIDQNGSYSWSESGYRNGNVSPMPLLLVETRPPDGGVFNRTDYYRTALRLLGEPFYEWRMMVDIDAEQTWEKKGRGRSKTAQFNDSPELRQALEEAMSKRGVKAVILDEAQHLMKIGSGASGGKLLDQLDWIKSMTNVTGVLHILIGTYELLNFRNLSGQASRRGLDIHFPRYLFQHEQERQDFQGILLALLKQVPLEIDIPALMQHWVYFYERSIGCVGVLKDWLIRAVAAALHDGCDTLTLERLHEHTLSLAQCERMAIEATEGEQKLCYMESRREHLWHLLQMGMTSTSVPGGIVDLSPLSKSTVAPVSNASATSKSTRKKRSDAETVQANTSTKKAIASSPEIKKRQTRKKKESPVVVTGTTQDTQIPVTEVAEAQTQPKKRQTRSFKQTPVAVTETTQDTQEMVQNTPSSVTETAFVQTQPKNTQKRKKKESAVVSEEMLQDTLSSKIEVISLTTESDNVEAVPKKNSRRGVGQRKPQRDQVGE</sequence>
<name>A0ABR8K447_9NOSO</name>
<dbReference type="Proteomes" id="UP000637383">
    <property type="component" value="Unassembled WGS sequence"/>
</dbReference>
<reference evidence="3 4" key="1">
    <citation type="journal article" date="2020" name="ISME J.">
        <title>Comparative genomics reveals insights into cyanobacterial evolution and habitat adaptation.</title>
        <authorList>
            <person name="Chen M.Y."/>
            <person name="Teng W.K."/>
            <person name="Zhao L."/>
            <person name="Hu C.X."/>
            <person name="Zhou Y.K."/>
            <person name="Han B.P."/>
            <person name="Song L.R."/>
            <person name="Shu W.S."/>
        </authorList>
    </citation>
    <scope>NUCLEOTIDE SEQUENCE [LARGE SCALE GENOMIC DNA]</scope>
    <source>
        <strain evidence="3 4">FACHB-159</strain>
    </source>
</reference>
<dbReference type="InterPro" id="IPR027417">
    <property type="entry name" value="P-loop_NTPase"/>
</dbReference>
<organism evidence="3 4">
    <name type="scientific">Nostoc paludosum FACHB-159</name>
    <dbReference type="NCBI Taxonomy" id="2692908"/>
    <lineage>
        <taxon>Bacteria</taxon>
        <taxon>Bacillati</taxon>
        <taxon>Cyanobacteriota</taxon>
        <taxon>Cyanophyceae</taxon>
        <taxon>Nostocales</taxon>
        <taxon>Nostocaceae</taxon>
        <taxon>Nostoc</taxon>
    </lineage>
</organism>
<evidence type="ECO:0000313" key="4">
    <source>
        <dbReference type="Proteomes" id="UP000637383"/>
    </source>
</evidence>
<dbReference type="SUPFAM" id="SSF52540">
    <property type="entry name" value="P-loop containing nucleoside triphosphate hydrolases"/>
    <property type="match status" value="1"/>
</dbReference>
<gene>
    <name evidence="3" type="ORF">H6H03_09895</name>
</gene>
<evidence type="ECO:0000313" key="3">
    <source>
        <dbReference type="EMBL" id="MBD2734222.1"/>
    </source>
</evidence>
<evidence type="ECO:0000259" key="2">
    <source>
        <dbReference type="SMART" id="SM00382"/>
    </source>
</evidence>